<dbReference type="Pfam" id="PF00496">
    <property type="entry name" value="SBP_bac_5"/>
    <property type="match status" value="1"/>
</dbReference>
<dbReference type="AlphaFoldDB" id="A0A1B9F977"/>
<dbReference type="FunFam" id="3.10.105.10:FF:000006">
    <property type="entry name" value="Peptide ABC transporter substrate-binding protein"/>
    <property type="match status" value="1"/>
</dbReference>
<evidence type="ECO:0000256" key="2">
    <source>
        <dbReference type="ARBA" id="ARBA00022448"/>
    </source>
</evidence>
<comment type="similarity">
    <text evidence="1">Belongs to the bacterial solute-binding protein 5 family.</text>
</comment>
<dbReference type="Gene3D" id="3.90.76.10">
    <property type="entry name" value="Dipeptide-binding Protein, Domain 1"/>
    <property type="match status" value="1"/>
</dbReference>
<evidence type="ECO:0000256" key="1">
    <source>
        <dbReference type="ARBA" id="ARBA00005695"/>
    </source>
</evidence>
<dbReference type="GO" id="GO:0030288">
    <property type="term" value="C:outer membrane-bounded periplasmic space"/>
    <property type="evidence" value="ECO:0007669"/>
    <property type="project" value="UniProtKB-ARBA"/>
</dbReference>
<dbReference type="GO" id="GO:0015833">
    <property type="term" value="P:peptide transport"/>
    <property type="evidence" value="ECO:0007669"/>
    <property type="project" value="TreeGrafter"/>
</dbReference>
<keyword evidence="7" id="KW-1185">Reference proteome</keyword>
<evidence type="ECO:0000313" key="7">
    <source>
        <dbReference type="Proteomes" id="UP000093080"/>
    </source>
</evidence>
<protein>
    <submittedName>
        <fullName evidence="6">Oligopeptide ABC transporter, periplasmic oligopeptide-binding protein OppA</fullName>
    </submittedName>
</protein>
<name>A0A1B9F977_9BACT</name>
<dbReference type="PANTHER" id="PTHR30290">
    <property type="entry name" value="PERIPLASMIC BINDING COMPONENT OF ABC TRANSPORTER"/>
    <property type="match status" value="1"/>
</dbReference>
<dbReference type="Proteomes" id="UP000093080">
    <property type="component" value="Unassembled WGS sequence"/>
</dbReference>
<dbReference type="CDD" id="cd08514">
    <property type="entry name" value="PBP2_AppA_like"/>
    <property type="match status" value="1"/>
</dbReference>
<dbReference type="PROSITE" id="PS01040">
    <property type="entry name" value="SBP_BACTERIAL_5"/>
    <property type="match status" value="1"/>
</dbReference>
<evidence type="ECO:0000259" key="5">
    <source>
        <dbReference type="Pfam" id="PF00496"/>
    </source>
</evidence>
<dbReference type="GO" id="GO:0043190">
    <property type="term" value="C:ATP-binding cassette (ABC) transporter complex"/>
    <property type="evidence" value="ECO:0007669"/>
    <property type="project" value="InterPro"/>
</dbReference>
<keyword evidence="2" id="KW-0813">Transport</keyword>
<organism evidence="6 7">
    <name type="scientific">Dissulfuribacter thermophilus</name>
    <dbReference type="NCBI Taxonomy" id="1156395"/>
    <lineage>
        <taxon>Bacteria</taxon>
        <taxon>Pseudomonadati</taxon>
        <taxon>Thermodesulfobacteriota</taxon>
        <taxon>Dissulfuribacteria</taxon>
        <taxon>Dissulfuribacterales</taxon>
        <taxon>Dissulfuribacteraceae</taxon>
        <taxon>Dissulfuribacter</taxon>
    </lineage>
</organism>
<dbReference type="InterPro" id="IPR030678">
    <property type="entry name" value="Peptide/Ni-bd"/>
</dbReference>
<gene>
    <name evidence="6" type="ORF">DBT_0293</name>
</gene>
<dbReference type="PIRSF" id="PIRSF002741">
    <property type="entry name" value="MppA"/>
    <property type="match status" value="1"/>
</dbReference>
<dbReference type="InterPro" id="IPR000914">
    <property type="entry name" value="SBP_5_dom"/>
</dbReference>
<dbReference type="PANTHER" id="PTHR30290:SF38">
    <property type="entry name" value="D,D-DIPEPTIDE-BINDING PERIPLASMIC PROTEIN DDPA-RELATED"/>
    <property type="match status" value="1"/>
</dbReference>
<accession>A0A1B9F977</accession>
<reference evidence="6 7" key="1">
    <citation type="submission" date="2016-06" db="EMBL/GenBank/DDBJ databases">
        <title>Respiratory ammonification of nitrate coupled to the oxidation of elemental sulfur in deep-sea autotrophic thermophilic bacteria.</title>
        <authorList>
            <person name="Slobodkina G.B."/>
            <person name="Mardanov A.V."/>
            <person name="Ravin N.V."/>
            <person name="Frolova A.A."/>
            <person name="Viryasiv M.B."/>
            <person name="Chernyh N.A."/>
            <person name="Bonch-Osmolovskaya E.A."/>
            <person name="Slobodkin A.I."/>
        </authorList>
    </citation>
    <scope>NUCLEOTIDE SEQUENCE [LARGE SCALE GENOMIC DNA]</scope>
    <source>
        <strain evidence="6 7">S69</strain>
    </source>
</reference>
<evidence type="ECO:0000256" key="4">
    <source>
        <dbReference type="SAM" id="SignalP"/>
    </source>
</evidence>
<dbReference type="Gene3D" id="3.40.190.10">
    <property type="entry name" value="Periplasmic binding protein-like II"/>
    <property type="match status" value="1"/>
</dbReference>
<dbReference type="EMBL" id="MAGO01000001">
    <property type="protein sequence ID" value="OCC16476.1"/>
    <property type="molecule type" value="Genomic_DNA"/>
</dbReference>
<proteinExistence type="inferred from homology"/>
<feature type="domain" description="Solute-binding protein family 5" evidence="5">
    <location>
        <begin position="73"/>
        <end position="437"/>
    </location>
</feature>
<dbReference type="PATRIC" id="fig|1156395.6.peg.297"/>
<evidence type="ECO:0000313" key="6">
    <source>
        <dbReference type="EMBL" id="OCC16476.1"/>
    </source>
</evidence>
<dbReference type="GO" id="GO:1904680">
    <property type="term" value="F:peptide transmembrane transporter activity"/>
    <property type="evidence" value="ECO:0007669"/>
    <property type="project" value="TreeGrafter"/>
</dbReference>
<dbReference type="OrthoDB" id="9772924at2"/>
<comment type="caution">
    <text evidence="6">The sequence shown here is derived from an EMBL/GenBank/DDBJ whole genome shotgun (WGS) entry which is preliminary data.</text>
</comment>
<sequence length="533" mass="61644">MRKGLFSLLAALLILFPYNLSITNAQDYGDAVVVGSIGDASILIPMLATDATSHEIAGLIFNGLVKYDKDLNLVGDLAESWDISADRLTITFHLKKGVKWQDGVEFTSKDCLFGFKLITDPNTPTAYAGDFKEVEKAEAPDPYTFRVTYKEPFAPALSSWGNLVVLPEHLLKGKDITKVDFGRHPVGLGPFKLKEWKTQEKIVLEFNPQYFEGRPFLNGYVMRIIPDPATMFLELKSGGLDWMGLSPIQYRRQTSTPFFEKNFKKYKYLSFSYTYLGYNLRDPLFKDKRVRQAISYAIDKEEIVRGVLLGMGVPATGPYKPDAWFYNPNVKRYPYDPERARALLKEAGWEDHDGDGWLDKDGRRFSFTIITNQGNALRDKTAQIIQWRLKQIGIEVKIRTIEWTAFINDFIDKRRFQAVILGWTLGQDPDIYDIWHSSKTGPKELNFIGYKNKEVDELLVQGRRTFNREKRRQIYWRIQEILAEDQPYTFLYVPMSLPIIHKRFRGIEPAPAGISYNFIRWWVPKNEQKYIMP</sequence>
<dbReference type="InterPro" id="IPR039424">
    <property type="entry name" value="SBP_5"/>
</dbReference>
<evidence type="ECO:0000256" key="3">
    <source>
        <dbReference type="ARBA" id="ARBA00022729"/>
    </source>
</evidence>
<feature type="signal peptide" evidence="4">
    <location>
        <begin position="1"/>
        <end position="25"/>
    </location>
</feature>
<dbReference type="InterPro" id="IPR023765">
    <property type="entry name" value="SBP_5_CS"/>
</dbReference>
<dbReference type="STRING" id="1156395.DBT_0293"/>
<dbReference type="SUPFAM" id="SSF53850">
    <property type="entry name" value="Periplasmic binding protein-like II"/>
    <property type="match status" value="1"/>
</dbReference>
<keyword evidence="3 4" id="KW-0732">Signal</keyword>
<dbReference type="Gene3D" id="3.10.105.10">
    <property type="entry name" value="Dipeptide-binding Protein, Domain 3"/>
    <property type="match status" value="1"/>
</dbReference>
<feature type="chain" id="PRO_5008626209" evidence="4">
    <location>
        <begin position="26"/>
        <end position="533"/>
    </location>
</feature>
<dbReference type="RefSeq" id="WP_067615676.1">
    <property type="nucleotide sequence ID" value="NZ_MAGO01000001.1"/>
</dbReference>